<keyword evidence="2" id="KW-1133">Transmembrane helix</keyword>
<proteinExistence type="predicted"/>
<feature type="region of interest" description="Disordered" evidence="1">
    <location>
        <begin position="167"/>
        <end position="212"/>
    </location>
</feature>
<evidence type="ECO:0000313" key="3">
    <source>
        <dbReference type="EMBL" id="KAK7502099.1"/>
    </source>
</evidence>
<organism evidence="3 4">
    <name type="scientific">Batillaria attramentaria</name>
    <dbReference type="NCBI Taxonomy" id="370345"/>
    <lineage>
        <taxon>Eukaryota</taxon>
        <taxon>Metazoa</taxon>
        <taxon>Spiralia</taxon>
        <taxon>Lophotrochozoa</taxon>
        <taxon>Mollusca</taxon>
        <taxon>Gastropoda</taxon>
        <taxon>Caenogastropoda</taxon>
        <taxon>Sorbeoconcha</taxon>
        <taxon>Cerithioidea</taxon>
        <taxon>Batillariidae</taxon>
        <taxon>Batillaria</taxon>
    </lineage>
</organism>
<dbReference type="Proteomes" id="UP001519460">
    <property type="component" value="Unassembled WGS sequence"/>
</dbReference>
<evidence type="ECO:0000256" key="1">
    <source>
        <dbReference type="SAM" id="MobiDB-lite"/>
    </source>
</evidence>
<comment type="caution">
    <text evidence="3">The sequence shown here is derived from an EMBL/GenBank/DDBJ whole genome shotgun (WGS) entry which is preliminary data.</text>
</comment>
<feature type="transmembrane region" description="Helical" evidence="2">
    <location>
        <begin position="84"/>
        <end position="105"/>
    </location>
</feature>
<sequence length="311" mass="33982">MYPSKDAKDSSSGCPADMFPCYMDCCQRGEQFCNHNPREQRCQHCSTRKIYCRNYSHLPVECDAYCLKQEIATWQKAPPSGDVAYVWSTCILAALVALLLAYEGVSCCRRKTRQRQRQAAETTTENEGASPSDHLLSDSDPIQSRKPNGHAADLGSICAEPSAFQLSPLDRRPSQPTPIDETVQPEPTSPHSIVQCDPLTPSPSPSSTPAVTPACDTHQTKMKMPISSASIKEASLPSLEKLAQQQLSHTSSDISFDAFRCGPSDNSCSKMACRDSRLDNIIPSSDSGHIVSIHTGTRGPLNGEVRYMADN</sequence>
<evidence type="ECO:0000256" key="2">
    <source>
        <dbReference type="SAM" id="Phobius"/>
    </source>
</evidence>
<evidence type="ECO:0000313" key="4">
    <source>
        <dbReference type="Proteomes" id="UP001519460"/>
    </source>
</evidence>
<name>A0ABD0LQX5_9CAEN</name>
<protein>
    <submittedName>
        <fullName evidence="3">Uncharacterized protein</fullName>
    </submittedName>
</protein>
<dbReference type="AlphaFoldDB" id="A0ABD0LQX5"/>
<keyword evidence="2" id="KW-0472">Membrane</keyword>
<reference evidence="3 4" key="1">
    <citation type="journal article" date="2023" name="Sci. Data">
        <title>Genome assembly of the Korean intertidal mud-creeper Batillaria attramentaria.</title>
        <authorList>
            <person name="Patra A.K."/>
            <person name="Ho P.T."/>
            <person name="Jun S."/>
            <person name="Lee S.J."/>
            <person name="Kim Y."/>
            <person name="Won Y.J."/>
        </authorList>
    </citation>
    <scope>NUCLEOTIDE SEQUENCE [LARGE SCALE GENOMIC DNA]</scope>
    <source>
        <strain evidence="3">Wonlab-2016</strain>
    </source>
</reference>
<dbReference type="EMBL" id="JACVVK020000028">
    <property type="protein sequence ID" value="KAK7502099.1"/>
    <property type="molecule type" value="Genomic_DNA"/>
</dbReference>
<feature type="compositionally biased region" description="Low complexity" evidence="1">
    <location>
        <begin position="118"/>
        <end position="141"/>
    </location>
</feature>
<gene>
    <name evidence="3" type="ORF">BaRGS_00006851</name>
</gene>
<keyword evidence="4" id="KW-1185">Reference proteome</keyword>
<keyword evidence="2" id="KW-0812">Transmembrane</keyword>
<accession>A0ABD0LQX5</accession>
<feature type="region of interest" description="Disordered" evidence="1">
    <location>
        <begin position="118"/>
        <end position="154"/>
    </location>
</feature>